<comment type="caution">
    <text evidence="2">The sequence shown here is derived from an EMBL/GenBank/DDBJ whole genome shotgun (WGS) entry which is preliminary data.</text>
</comment>
<dbReference type="Proteomes" id="UP001303222">
    <property type="component" value="Unassembled WGS sequence"/>
</dbReference>
<keyword evidence="1" id="KW-1133">Transmembrane helix</keyword>
<dbReference type="EMBL" id="MU859083">
    <property type="protein sequence ID" value="KAK3954914.1"/>
    <property type="molecule type" value="Genomic_DNA"/>
</dbReference>
<reference evidence="2" key="2">
    <citation type="submission" date="2023-06" db="EMBL/GenBank/DDBJ databases">
        <authorList>
            <consortium name="Lawrence Berkeley National Laboratory"/>
            <person name="Mondo S.J."/>
            <person name="Hensen N."/>
            <person name="Bonometti L."/>
            <person name="Westerberg I."/>
            <person name="Brannstrom I.O."/>
            <person name="Guillou S."/>
            <person name="Cros-Aarteil S."/>
            <person name="Calhoun S."/>
            <person name="Haridas S."/>
            <person name="Kuo A."/>
            <person name="Pangilinan J."/>
            <person name="Riley R."/>
            <person name="Labutti K."/>
            <person name="Andreopoulos B."/>
            <person name="Lipzen A."/>
            <person name="Chen C."/>
            <person name="Yanf M."/>
            <person name="Daum C."/>
            <person name="Ng V."/>
            <person name="Clum A."/>
            <person name="Steindorff A."/>
            <person name="Ohm R."/>
            <person name="Martin F."/>
            <person name="Silar P."/>
            <person name="Natvig D."/>
            <person name="Lalanne C."/>
            <person name="Gautier V."/>
            <person name="Ament-Velasquez S.L."/>
            <person name="Kruys A."/>
            <person name="Hutchinson M.I."/>
            <person name="Powell A.J."/>
            <person name="Barry K."/>
            <person name="Miller A.N."/>
            <person name="Grigoriev I.V."/>
            <person name="Debuchy R."/>
            <person name="Gladieux P."/>
            <person name="Thoren M.H."/>
            <person name="Johannesson H."/>
        </authorList>
    </citation>
    <scope>NUCLEOTIDE SEQUENCE</scope>
    <source>
        <strain evidence="2">CBS 626.80</strain>
    </source>
</reference>
<evidence type="ECO:0000313" key="2">
    <source>
        <dbReference type="EMBL" id="KAK3954914.1"/>
    </source>
</evidence>
<evidence type="ECO:0000313" key="3">
    <source>
        <dbReference type="Proteomes" id="UP001303222"/>
    </source>
</evidence>
<proteinExistence type="predicted"/>
<accession>A0AAN6P1Q6</accession>
<evidence type="ECO:0000256" key="1">
    <source>
        <dbReference type="SAM" id="Phobius"/>
    </source>
</evidence>
<sequence length="199" mass="22585">MFFLVGDFVRSVASLQFDEALPGCCANQSILPTLTRQHTWLTSLFTGLTLAVHREILQAFIGTVPVVVVVVVVGLFAYVWMDEYSCFCLSRPSFIIHTYTFKHHTICFASQSRQSSSQSLPLSPCPFIPFPSIGWMSLNDAIHRSLAQSWLHTRKEVGKTQKVTRLTKSFPVFHLTRYLSYSFTAPRYPEQAQNNMKAN</sequence>
<feature type="transmembrane region" description="Helical" evidence="1">
    <location>
        <begin position="59"/>
        <end position="81"/>
    </location>
</feature>
<gene>
    <name evidence="2" type="ORF">QBC32DRAFT_68413</name>
</gene>
<protein>
    <submittedName>
        <fullName evidence="2">Uncharacterized protein</fullName>
    </submittedName>
</protein>
<keyword evidence="1" id="KW-0472">Membrane</keyword>
<dbReference type="AlphaFoldDB" id="A0AAN6P1Q6"/>
<organism evidence="2 3">
    <name type="scientific">Pseudoneurospora amorphoporcata</name>
    <dbReference type="NCBI Taxonomy" id="241081"/>
    <lineage>
        <taxon>Eukaryota</taxon>
        <taxon>Fungi</taxon>
        <taxon>Dikarya</taxon>
        <taxon>Ascomycota</taxon>
        <taxon>Pezizomycotina</taxon>
        <taxon>Sordariomycetes</taxon>
        <taxon>Sordariomycetidae</taxon>
        <taxon>Sordariales</taxon>
        <taxon>Sordariaceae</taxon>
        <taxon>Pseudoneurospora</taxon>
    </lineage>
</organism>
<keyword evidence="3" id="KW-1185">Reference proteome</keyword>
<reference evidence="2" key="1">
    <citation type="journal article" date="2023" name="Mol. Phylogenet. Evol.">
        <title>Genome-scale phylogeny and comparative genomics of the fungal order Sordariales.</title>
        <authorList>
            <person name="Hensen N."/>
            <person name="Bonometti L."/>
            <person name="Westerberg I."/>
            <person name="Brannstrom I.O."/>
            <person name="Guillou S."/>
            <person name="Cros-Aarteil S."/>
            <person name="Calhoun S."/>
            <person name="Haridas S."/>
            <person name="Kuo A."/>
            <person name="Mondo S."/>
            <person name="Pangilinan J."/>
            <person name="Riley R."/>
            <person name="LaButti K."/>
            <person name="Andreopoulos B."/>
            <person name="Lipzen A."/>
            <person name="Chen C."/>
            <person name="Yan M."/>
            <person name="Daum C."/>
            <person name="Ng V."/>
            <person name="Clum A."/>
            <person name="Steindorff A."/>
            <person name="Ohm R.A."/>
            <person name="Martin F."/>
            <person name="Silar P."/>
            <person name="Natvig D.O."/>
            <person name="Lalanne C."/>
            <person name="Gautier V."/>
            <person name="Ament-Velasquez S.L."/>
            <person name="Kruys A."/>
            <person name="Hutchinson M.I."/>
            <person name="Powell A.J."/>
            <person name="Barry K."/>
            <person name="Miller A.N."/>
            <person name="Grigoriev I.V."/>
            <person name="Debuchy R."/>
            <person name="Gladieux P."/>
            <person name="Hiltunen Thoren M."/>
            <person name="Johannesson H."/>
        </authorList>
    </citation>
    <scope>NUCLEOTIDE SEQUENCE</scope>
    <source>
        <strain evidence="2">CBS 626.80</strain>
    </source>
</reference>
<name>A0AAN6P1Q6_9PEZI</name>
<keyword evidence="1" id="KW-0812">Transmembrane</keyword>